<dbReference type="GeneID" id="27314241"/>
<dbReference type="SMART" id="SM00321">
    <property type="entry name" value="WSC"/>
    <property type="match status" value="1"/>
</dbReference>
<protein>
    <recommendedName>
        <fullName evidence="7">WSC domain-containing protein</fullName>
    </recommendedName>
</protein>
<dbReference type="Pfam" id="PF01822">
    <property type="entry name" value="WSC"/>
    <property type="match status" value="1"/>
</dbReference>
<keyword evidence="5" id="KW-0812">Transmembrane</keyword>
<feature type="domain" description="WSC" evidence="7">
    <location>
        <begin position="25"/>
        <end position="111"/>
    </location>
</feature>
<keyword evidence="6" id="KW-0732">Signal</keyword>
<gene>
    <name evidence="8" type="ORF">PV09_06268</name>
</gene>
<keyword evidence="5" id="KW-1133">Transmembrane helix</keyword>
<feature type="signal peptide" evidence="6">
    <location>
        <begin position="1"/>
        <end position="25"/>
    </location>
</feature>
<organism evidence="8 9">
    <name type="scientific">Verruconis gallopava</name>
    <dbReference type="NCBI Taxonomy" id="253628"/>
    <lineage>
        <taxon>Eukaryota</taxon>
        <taxon>Fungi</taxon>
        <taxon>Dikarya</taxon>
        <taxon>Ascomycota</taxon>
        <taxon>Pezizomycotina</taxon>
        <taxon>Dothideomycetes</taxon>
        <taxon>Pleosporomycetidae</taxon>
        <taxon>Venturiales</taxon>
        <taxon>Sympoventuriaceae</taxon>
        <taxon>Verruconis</taxon>
    </lineage>
</organism>
<dbReference type="GO" id="GO:0005524">
    <property type="term" value="F:ATP binding"/>
    <property type="evidence" value="ECO:0007669"/>
    <property type="project" value="UniProtKB-KW"/>
</dbReference>
<dbReference type="AlphaFoldDB" id="A0A0D2A6V3"/>
<accession>A0A0D2A6V3</accession>
<feature type="compositionally biased region" description="Polar residues" evidence="4">
    <location>
        <begin position="308"/>
        <end position="320"/>
    </location>
</feature>
<name>A0A0D2A6V3_9PEZI</name>
<evidence type="ECO:0000256" key="6">
    <source>
        <dbReference type="SAM" id="SignalP"/>
    </source>
</evidence>
<dbReference type="STRING" id="253628.A0A0D2A6V3"/>
<dbReference type="InterPro" id="IPR049328">
    <property type="entry name" value="TM_ErbB1"/>
</dbReference>
<feature type="region of interest" description="Disordered" evidence="4">
    <location>
        <begin position="260"/>
        <end position="287"/>
    </location>
</feature>
<feature type="transmembrane region" description="Helical" evidence="5">
    <location>
        <begin position="227"/>
        <end position="250"/>
    </location>
</feature>
<reference evidence="8 9" key="1">
    <citation type="submission" date="2015-01" db="EMBL/GenBank/DDBJ databases">
        <title>The Genome Sequence of Ochroconis gallopava CBS43764.</title>
        <authorList>
            <consortium name="The Broad Institute Genomics Platform"/>
            <person name="Cuomo C."/>
            <person name="de Hoog S."/>
            <person name="Gorbushina A."/>
            <person name="Stielow B."/>
            <person name="Teixiera M."/>
            <person name="Abouelleil A."/>
            <person name="Chapman S.B."/>
            <person name="Priest M."/>
            <person name="Young S.K."/>
            <person name="Wortman J."/>
            <person name="Nusbaum C."/>
            <person name="Birren B."/>
        </authorList>
    </citation>
    <scope>NUCLEOTIDE SEQUENCE [LARGE SCALE GENOMIC DNA]</scope>
    <source>
        <strain evidence="8 9">CBS 43764</strain>
    </source>
</reference>
<dbReference type="InterPro" id="IPR002889">
    <property type="entry name" value="WSC_carb-bd"/>
</dbReference>
<evidence type="ECO:0000313" key="8">
    <source>
        <dbReference type="EMBL" id="KIW02458.1"/>
    </source>
</evidence>
<dbReference type="Proteomes" id="UP000053259">
    <property type="component" value="Unassembled WGS sequence"/>
</dbReference>
<dbReference type="OrthoDB" id="2537459at2759"/>
<dbReference type="VEuPathDB" id="FungiDB:PV09_06268"/>
<keyword evidence="3" id="KW-0067">ATP-binding</keyword>
<evidence type="ECO:0000256" key="5">
    <source>
        <dbReference type="SAM" id="Phobius"/>
    </source>
</evidence>
<keyword evidence="5" id="KW-0472">Membrane</keyword>
<evidence type="ECO:0000256" key="2">
    <source>
        <dbReference type="ARBA" id="ARBA00022741"/>
    </source>
</evidence>
<evidence type="ECO:0000256" key="1">
    <source>
        <dbReference type="ARBA" id="ARBA00022553"/>
    </source>
</evidence>
<feature type="region of interest" description="Disordered" evidence="4">
    <location>
        <begin position="308"/>
        <end position="327"/>
    </location>
</feature>
<feature type="region of interest" description="Disordered" evidence="4">
    <location>
        <begin position="122"/>
        <end position="184"/>
    </location>
</feature>
<dbReference type="InParanoid" id="A0A0D2A6V3"/>
<feature type="compositionally biased region" description="Low complexity" evidence="4">
    <location>
        <begin position="164"/>
        <end position="182"/>
    </location>
</feature>
<feature type="compositionally biased region" description="Polar residues" evidence="4">
    <location>
        <begin position="267"/>
        <end position="284"/>
    </location>
</feature>
<evidence type="ECO:0000259" key="7">
    <source>
        <dbReference type="PROSITE" id="PS51212"/>
    </source>
</evidence>
<dbReference type="EMBL" id="KN847549">
    <property type="protein sequence ID" value="KIW02458.1"/>
    <property type="molecule type" value="Genomic_DNA"/>
</dbReference>
<keyword evidence="1" id="KW-0597">Phosphoprotein</keyword>
<feature type="chain" id="PRO_5002238220" description="WSC domain-containing protein" evidence="6">
    <location>
        <begin position="26"/>
        <end position="378"/>
    </location>
</feature>
<keyword evidence="9" id="KW-1185">Reference proteome</keyword>
<dbReference type="RefSeq" id="XP_016212327.1">
    <property type="nucleotide sequence ID" value="XM_016359879.1"/>
</dbReference>
<dbReference type="PROSITE" id="PS51212">
    <property type="entry name" value="WSC"/>
    <property type="match status" value="1"/>
</dbReference>
<evidence type="ECO:0000313" key="9">
    <source>
        <dbReference type="Proteomes" id="UP000053259"/>
    </source>
</evidence>
<keyword evidence="2" id="KW-0547">Nucleotide-binding</keyword>
<feature type="compositionally biased region" description="Low complexity" evidence="4">
    <location>
        <begin position="122"/>
        <end position="151"/>
    </location>
</feature>
<dbReference type="Pfam" id="PF21314">
    <property type="entry name" value="TM_ErbB1"/>
    <property type="match status" value="1"/>
</dbReference>
<feature type="compositionally biased region" description="Polar residues" evidence="4">
    <location>
        <begin position="152"/>
        <end position="163"/>
    </location>
</feature>
<evidence type="ECO:0000256" key="3">
    <source>
        <dbReference type="ARBA" id="ARBA00022840"/>
    </source>
</evidence>
<proteinExistence type="predicted"/>
<sequence>MASTWKWRLSSLLCSFFVAARSVEALSNAYCSSQNTAGDVALQSIYMSMGKCHDTCISSYAFAILQGENCWCSNYIPQEQTSTSSCNTPCPGYPSDTCGNTSEGLYGYIKLNLAASGTASAASSTGQTSTSSAGPTSSSSLFTSSQEPLSSGGTTTTDNVFPTSLSSSSSSQSQEVPASSSSPITSVQVVTVSGSMVTQTVTSTPTTGSSALLGGQQKKTSNMSGGLIAAAVIASVFGVVIIAAVIFFVWRRRRLNHQNEKFGDINDNPSSPSNLNRNASTNSKAGLLDRAYPPTIATRVSSYNGLDMSSSDAVSPVTPNSDKRHSRPIVYDQRLNPNALMVIDNGSRASLTTLDDHRDYGRMLKVVNPDDSPRASFS</sequence>
<dbReference type="CDD" id="cd12087">
    <property type="entry name" value="TM_EGFR-like"/>
    <property type="match status" value="1"/>
</dbReference>
<evidence type="ECO:0000256" key="4">
    <source>
        <dbReference type="SAM" id="MobiDB-lite"/>
    </source>
</evidence>